<name>A0A385JMC3_PROMI</name>
<dbReference type="PANTHER" id="PTHR30250">
    <property type="entry name" value="PST FAMILY PREDICTED COLANIC ACID TRANSPORTER"/>
    <property type="match status" value="1"/>
</dbReference>
<dbReference type="InterPro" id="IPR050833">
    <property type="entry name" value="Poly_Biosynth_Transport"/>
</dbReference>
<reference evidence="6" key="1">
    <citation type="journal article" date="2017" name="PLoS ONE">
        <title>Genetic diversity of the O antigens of Proteus species and the development of a suspension array for molecular serotyping.</title>
        <authorList>
            <person name="Yu X."/>
            <person name="Torzewska A."/>
            <person name="Zhang X."/>
            <person name="Yin Z."/>
            <person name="Drzewiecka D."/>
            <person name="Cao H."/>
            <person name="Liu B."/>
            <person name="Knirel Y.A."/>
            <person name="Rozalski A."/>
            <person name="Wang L."/>
        </authorList>
    </citation>
    <scope>NUCLEOTIDE SEQUENCE</scope>
    <source>
        <strain evidence="6">PrK 31/57</strain>
    </source>
</reference>
<dbReference type="RefSeq" id="WP_017628689.1">
    <property type="nucleotide sequence ID" value="NZ_CAXOOQ010000006.1"/>
</dbReference>
<organism evidence="6">
    <name type="scientific">Proteus mirabilis</name>
    <dbReference type="NCBI Taxonomy" id="584"/>
    <lineage>
        <taxon>Bacteria</taxon>
        <taxon>Pseudomonadati</taxon>
        <taxon>Pseudomonadota</taxon>
        <taxon>Gammaproteobacteria</taxon>
        <taxon>Enterobacterales</taxon>
        <taxon>Morganellaceae</taxon>
        <taxon>Proteus</taxon>
    </lineage>
</organism>
<comment type="subcellular location">
    <subcellularLocation>
        <location evidence="1">Cell membrane</location>
        <topology evidence="1">Multi-pass membrane protein</topology>
    </subcellularLocation>
</comment>
<accession>A0A385JMC3</accession>
<proteinExistence type="predicted"/>
<evidence type="ECO:0000256" key="3">
    <source>
        <dbReference type="ARBA" id="ARBA00022692"/>
    </source>
</evidence>
<evidence type="ECO:0000256" key="5">
    <source>
        <dbReference type="ARBA" id="ARBA00023136"/>
    </source>
</evidence>
<dbReference type="GO" id="GO:0005886">
    <property type="term" value="C:plasma membrane"/>
    <property type="evidence" value="ECO:0007669"/>
    <property type="project" value="UniProtKB-SubCell"/>
</dbReference>
<evidence type="ECO:0000256" key="4">
    <source>
        <dbReference type="ARBA" id="ARBA00022989"/>
    </source>
</evidence>
<evidence type="ECO:0000313" key="6">
    <source>
        <dbReference type="EMBL" id="AXY99473.1"/>
    </source>
</evidence>
<protein>
    <submittedName>
        <fullName evidence="6">Wzx</fullName>
    </submittedName>
</protein>
<dbReference type="EMBL" id="KY710695">
    <property type="protein sequence ID" value="AXY99473.1"/>
    <property type="molecule type" value="Genomic_DNA"/>
</dbReference>
<keyword evidence="5" id="KW-0472">Membrane</keyword>
<keyword evidence="3" id="KW-0812">Transmembrane</keyword>
<dbReference type="InterPro" id="IPR002797">
    <property type="entry name" value="Polysacc_synth"/>
</dbReference>
<evidence type="ECO:0000256" key="1">
    <source>
        <dbReference type="ARBA" id="ARBA00004651"/>
    </source>
</evidence>
<keyword evidence="2" id="KW-1003">Cell membrane</keyword>
<evidence type="ECO:0000256" key="2">
    <source>
        <dbReference type="ARBA" id="ARBA00022475"/>
    </source>
</evidence>
<dbReference type="Pfam" id="PF01943">
    <property type="entry name" value="Polysacc_synt"/>
    <property type="match status" value="1"/>
</dbReference>
<dbReference type="PANTHER" id="PTHR30250:SF11">
    <property type="entry name" value="O-ANTIGEN TRANSPORTER-RELATED"/>
    <property type="match status" value="1"/>
</dbReference>
<sequence length="408" mass="46292">MSLKKNIINLFGTQIISYLGPLLLLPYLSHILDTNYFGLYIFTLSIINFSSIITNFGFDISIPKKIAEGKNSKDELNTLNYHVNLIKLILSLFTLSGICVVIYYTNYYQNELSSIVLLLLSIFFNSFNFAWLFQGVEKIYIYSRIVIISKLISFLLIFIFVTSNEDFVLIMTIILIQNILSLLISFYIIFEKMNIKIKKSSLNDTWYIAKDSTEYFISRLGVSLYSTCGSFFLGIFSGSLHQVAIYGAAEQLYRAGVSAMSSISSPLTPFMARTKDFNLLFKVIKLALLLTISGSLFGFIVGDYIINIIYGVNYENAKPVLNVFMITIIFSVIGMILGYPALIPLGKARSANYSVMYAGILQILFIITMLLFEIPFNAINIAISYLLCDIFMFTYRGLIFIKGYKIKK</sequence>
<dbReference type="AlphaFoldDB" id="A0A385JMC3"/>
<keyword evidence="4" id="KW-1133">Transmembrane helix</keyword>